<dbReference type="InterPro" id="IPR011059">
    <property type="entry name" value="Metal-dep_hydrolase_composite"/>
</dbReference>
<gene>
    <name evidence="14" type="ORF">LZ11_01424</name>
</gene>
<evidence type="ECO:0000256" key="1">
    <source>
        <dbReference type="ARBA" id="ARBA00010716"/>
    </source>
</evidence>
<dbReference type="RefSeq" id="WP_148867183.1">
    <property type="nucleotide sequence ID" value="NZ_VNHO01000013.1"/>
</dbReference>
<feature type="active site" description="Proton donor/acceptor" evidence="10">
    <location>
        <position position="279"/>
    </location>
</feature>
<comment type="cofactor">
    <cofactor evidence="12">
        <name>a divalent metal cation</name>
        <dbReference type="ChEBI" id="CHEBI:60240"/>
    </cofactor>
    <text evidence="12">Binds 1 divalent metal cation per subunit.</text>
</comment>
<dbReference type="EC" id="3.5.1.25" evidence="2"/>
<dbReference type="GO" id="GO:0046872">
    <property type="term" value="F:metal ion binding"/>
    <property type="evidence" value="ECO:0007669"/>
    <property type="project" value="UniProtKB-KW"/>
</dbReference>
<dbReference type="SUPFAM" id="SSF51338">
    <property type="entry name" value="Composite domain of metallo-dependent hydrolases"/>
    <property type="match status" value="1"/>
</dbReference>
<evidence type="ECO:0000256" key="9">
    <source>
        <dbReference type="PIRNR" id="PIRNR038994"/>
    </source>
</evidence>
<dbReference type="Pfam" id="PF01979">
    <property type="entry name" value="Amidohydro_1"/>
    <property type="match status" value="1"/>
</dbReference>
<evidence type="ECO:0000256" key="10">
    <source>
        <dbReference type="PIRSR" id="PIRSR038994-1"/>
    </source>
</evidence>
<evidence type="ECO:0000259" key="13">
    <source>
        <dbReference type="Pfam" id="PF01979"/>
    </source>
</evidence>
<comment type="caution">
    <text evidence="14">The sequence shown here is derived from an EMBL/GenBank/DDBJ whole genome shotgun (WGS) entry which is preliminary data.</text>
</comment>
<evidence type="ECO:0000256" key="12">
    <source>
        <dbReference type="PIRSR" id="PIRSR038994-3"/>
    </source>
</evidence>
<feature type="binding site" evidence="11">
    <location>
        <begin position="312"/>
        <end position="314"/>
    </location>
    <ligand>
        <name>substrate</name>
    </ligand>
</feature>
<evidence type="ECO:0000313" key="14">
    <source>
        <dbReference type="EMBL" id="TYP54214.1"/>
    </source>
</evidence>
<evidence type="ECO:0000256" key="8">
    <source>
        <dbReference type="ARBA" id="ARBA00060590"/>
    </source>
</evidence>
<evidence type="ECO:0000256" key="11">
    <source>
        <dbReference type="PIRSR" id="PIRSR038994-2"/>
    </source>
</evidence>
<comment type="similarity">
    <text evidence="1 9">Belongs to the metallo-dependent hydrolases superfamily. NagA family.</text>
</comment>
<feature type="binding site" evidence="12">
    <location>
        <position position="134"/>
    </location>
    <ligand>
        <name>Zn(2+)</name>
        <dbReference type="ChEBI" id="CHEBI:29105"/>
    </ligand>
</feature>
<evidence type="ECO:0000256" key="4">
    <source>
        <dbReference type="ARBA" id="ARBA00022723"/>
    </source>
</evidence>
<dbReference type="SUPFAM" id="SSF51556">
    <property type="entry name" value="Metallo-dependent hydrolases"/>
    <property type="match status" value="1"/>
</dbReference>
<keyword evidence="15" id="KW-1185">Reference proteome</keyword>
<dbReference type="Gene3D" id="3.20.20.140">
    <property type="entry name" value="Metal-dependent hydrolases"/>
    <property type="match status" value="1"/>
</dbReference>
<feature type="binding site" evidence="12">
    <location>
        <position position="221"/>
    </location>
    <ligand>
        <name>Zn(2+)</name>
        <dbReference type="ChEBI" id="CHEBI:29105"/>
    </ligand>
</feature>
<dbReference type="PANTHER" id="PTHR11113">
    <property type="entry name" value="N-ACETYLGLUCOSAMINE-6-PHOSPHATE DEACETYLASE"/>
    <property type="match status" value="1"/>
</dbReference>
<keyword evidence="6 9" id="KW-0119">Carbohydrate metabolism</keyword>
<keyword evidence="5 9" id="KW-0378">Hydrolase</keyword>
<dbReference type="PIRSF" id="PIRSF038994">
    <property type="entry name" value="NagA"/>
    <property type="match status" value="1"/>
</dbReference>
<feature type="domain" description="Amidohydrolase-related" evidence="13">
    <location>
        <begin position="52"/>
        <end position="384"/>
    </location>
</feature>
<protein>
    <recommendedName>
        <fullName evidence="3">N-acetylglucosamine-6-phosphate deacetylase</fullName>
        <ecNumber evidence="2">3.5.1.25</ecNumber>
    </recommendedName>
</protein>
<feature type="binding site" evidence="11">
    <location>
        <begin position="224"/>
        <end position="225"/>
    </location>
    <ligand>
        <name>substrate</name>
    </ligand>
</feature>
<dbReference type="FunFam" id="3.20.20.140:FF:000004">
    <property type="entry name" value="N-acetylglucosamine-6-phosphate deacetylase"/>
    <property type="match status" value="1"/>
</dbReference>
<evidence type="ECO:0000256" key="2">
    <source>
        <dbReference type="ARBA" id="ARBA00011899"/>
    </source>
</evidence>
<organism evidence="14 15">
    <name type="scientific">Thermosediminibacter litoriperuensis</name>
    <dbReference type="NCBI Taxonomy" id="291989"/>
    <lineage>
        <taxon>Bacteria</taxon>
        <taxon>Bacillati</taxon>
        <taxon>Bacillota</taxon>
        <taxon>Clostridia</taxon>
        <taxon>Thermosediminibacterales</taxon>
        <taxon>Thermosediminibacteraceae</taxon>
        <taxon>Thermosediminibacter</taxon>
    </lineage>
</organism>
<evidence type="ECO:0000256" key="3">
    <source>
        <dbReference type="ARBA" id="ARBA00018029"/>
    </source>
</evidence>
<dbReference type="EMBL" id="VNHO01000013">
    <property type="protein sequence ID" value="TYP54214.1"/>
    <property type="molecule type" value="Genomic_DNA"/>
</dbReference>
<feature type="binding site" evidence="11">
    <location>
        <position position="256"/>
    </location>
    <ligand>
        <name>substrate</name>
    </ligand>
</feature>
<dbReference type="Proteomes" id="UP000322294">
    <property type="component" value="Unassembled WGS sequence"/>
</dbReference>
<dbReference type="NCBIfam" id="TIGR00221">
    <property type="entry name" value="nagA"/>
    <property type="match status" value="1"/>
</dbReference>
<evidence type="ECO:0000256" key="7">
    <source>
        <dbReference type="ARBA" id="ARBA00047647"/>
    </source>
</evidence>
<feature type="binding site" evidence="11">
    <location>
        <position position="145"/>
    </location>
    <ligand>
        <name>substrate</name>
    </ligand>
</feature>
<dbReference type="GO" id="GO:0006046">
    <property type="term" value="P:N-acetylglucosamine catabolic process"/>
    <property type="evidence" value="ECO:0007669"/>
    <property type="project" value="TreeGrafter"/>
</dbReference>
<comment type="catalytic activity">
    <reaction evidence="7">
        <text>N-acetyl-D-glucosamine 6-phosphate + H2O = D-glucosamine 6-phosphate + acetate</text>
        <dbReference type="Rhea" id="RHEA:22936"/>
        <dbReference type="ChEBI" id="CHEBI:15377"/>
        <dbReference type="ChEBI" id="CHEBI:30089"/>
        <dbReference type="ChEBI" id="CHEBI:57513"/>
        <dbReference type="ChEBI" id="CHEBI:58725"/>
        <dbReference type="EC" id="3.5.1.25"/>
    </reaction>
</comment>
<name>A0A5S5AR90_9FIRM</name>
<reference evidence="14 15" key="1">
    <citation type="submission" date="2019-07" db="EMBL/GenBank/DDBJ databases">
        <title>Genomic Encyclopedia of Type Strains, Phase I: the one thousand microbial genomes (KMG-I) project.</title>
        <authorList>
            <person name="Kyrpides N."/>
        </authorList>
    </citation>
    <scope>NUCLEOTIDE SEQUENCE [LARGE SCALE GENOMIC DNA]</scope>
    <source>
        <strain evidence="14 15">DSM 16647</strain>
    </source>
</reference>
<dbReference type="OrthoDB" id="9776488at2"/>
<feature type="binding site" evidence="12">
    <location>
        <position position="200"/>
    </location>
    <ligand>
        <name>Zn(2+)</name>
        <dbReference type="ChEBI" id="CHEBI:29105"/>
    </ligand>
</feature>
<comment type="pathway">
    <text evidence="8">Amino-sugar metabolism; N-acetylneuraminate degradation; D-fructose 6-phosphate from N-acetylneuraminate: step 4/5.</text>
</comment>
<dbReference type="PANTHER" id="PTHR11113:SF14">
    <property type="entry name" value="N-ACETYLGLUCOSAMINE-6-PHOSPHATE DEACETYLASE"/>
    <property type="match status" value="1"/>
</dbReference>
<feature type="binding site" evidence="11">
    <location>
        <position position="232"/>
    </location>
    <ligand>
        <name>substrate</name>
    </ligand>
</feature>
<dbReference type="Gene3D" id="2.30.40.10">
    <property type="entry name" value="Urease, subunit C, domain 1"/>
    <property type="match status" value="1"/>
</dbReference>
<dbReference type="InterPro" id="IPR006680">
    <property type="entry name" value="Amidohydro-rel"/>
</dbReference>
<evidence type="ECO:0000313" key="15">
    <source>
        <dbReference type="Proteomes" id="UP000322294"/>
    </source>
</evidence>
<dbReference type="InterPro" id="IPR003764">
    <property type="entry name" value="GlcNAc_6-P_deAcase"/>
</dbReference>
<dbReference type="InterPro" id="IPR032466">
    <property type="entry name" value="Metal_Hydrolase"/>
</dbReference>
<proteinExistence type="inferred from homology"/>
<dbReference type="AlphaFoldDB" id="A0A5S5AR90"/>
<sequence>MKVLIKNARVITPYEVLDDHWVLVRDGRIAEVKKGREPAENFDLVVDAGGNYLAPGFIDIHNHGSYGRDFMEATPGALETIAEFHLKNGVTGFLATVLTAPFEEMKRAVKNAAGFIKIQRPDKARSKLLGIYVEGPYFSTAKKGAQPAEYIRKPDTAELDELLRLSENSIRVVALAPEAAGAGDAISFLKEGGIVAAMGHTNATYDEAKRGIDLGVTLATHTFNGMRGFDHREPGAAGAALTDERVYCEVICDGIHLHPAAVKLILKVKGKEKVILVSDAMMAAGLSDGEYTLGGQQVFVKNGEARLKNGTLAGSTLTLDRAVRYLVKTLGVPLHDAVRMASLNPARVIGLSRMKGSIEVGKDADMVIFDGNLSIKSVVVGGEVFNFGN</sequence>
<dbReference type="GO" id="GO:0008448">
    <property type="term" value="F:N-acetylglucosamine-6-phosphate deacetylase activity"/>
    <property type="evidence" value="ECO:0007669"/>
    <property type="project" value="UniProtKB-EC"/>
</dbReference>
<accession>A0A5S5AR90</accession>
<evidence type="ECO:0000256" key="5">
    <source>
        <dbReference type="ARBA" id="ARBA00022801"/>
    </source>
</evidence>
<dbReference type="CDD" id="cd00854">
    <property type="entry name" value="NagA"/>
    <property type="match status" value="1"/>
</dbReference>
<evidence type="ECO:0000256" key="6">
    <source>
        <dbReference type="ARBA" id="ARBA00023277"/>
    </source>
</evidence>
<keyword evidence="4 12" id="KW-0479">Metal-binding</keyword>